<dbReference type="GO" id="GO:0006813">
    <property type="term" value="P:potassium ion transport"/>
    <property type="evidence" value="ECO:0007669"/>
    <property type="project" value="InterPro"/>
</dbReference>
<name>A0A024ULV8_9STRA</name>
<dbReference type="AlphaFoldDB" id="A0A024ULV8"/>
<proteinExistence type="predicted"/>
<organism evidence="2">
    <name type="scientific">Aphanomyces invadans</name>
    <dbReference type="NCBI Taxonomy" id="157072"/>
    <lineage>
        <taxon>Eukaryota</taxon>
        <taxon>Sar</taxon>
        <taxon>Stramenopiles</taxon>
        <taxon>Oomycota</taxon>
        <taxon>Saprolegniomycetes</taxon>
        <taxon>Saprolegniales</taxon>
        <taxon>Verrucalvaceae</taxon>
        <taxon>Aphanomyces</taxon>
    </lineage>
</organism>
<reference evidence="2" key="1">
    <citation type="submission" date="2013-12" db="EMBL/GenBank/DDBJ databases">
        <title>The Genome Sequence of Aphanomyces invadans NJM9701.</title>
        <authorList>
            <consortium name="The Broad Institute Genomics Platform"/>
            <person name="Russ C."/>
            <person name="Tyler B."/>
            <person name="van West P."/>
            <person name="Dieguez-Uribeondo J."/>
            <person name="Young S.K."/>
            <person name="Zeng Q."/>
            <person name="Gargeya S."/>
            <person name="Fitzgerald M."/>
            <person name="Abouelleil A."/>
            <person name="Alvarado L."/>
            <person name="Chapman S.B."/>
            <person name="Gainer-Dewar J."/>
            <person name="Goldberg J."/>
            <person name="Griggs A."/>
            <person name="Gujja S."/>
            <person name="Hansen M."/>
            <person name="Howarth C."/>
            <person name="Imamovic A."/>
            <person name="Ireland A."/>
            <person name="Larimer J."/>
            <person name="McCowan C."/>
            <person name="Murphy C."/>
            <person name="Pearson M."/>
            <person name="Poon T.W."/>
            <person name="Priest M."/>
            <person name="Roberts A."/>
            <person name="Saif S."/>
            <person name="Shea T."/>
            <person name="Sykes S."/>
            <person name="Wortman J."/>
            <person name="Nusbaum C."/>
            <person name="Birren B."/>
        </authorList>
    </citation>
    <scope>NUCLEOTIDE SEQUENCE [LARGE SCALE GENOMIC DNA]</scope>
    <source>
        <strain evidence="2">NJM9701</strain>
    </source>
</reference>
<dbReference type="Pfam" id="PF22614">
    <property type="entry name" value="Slo-like_RCK"/>
    <property type="match status" value="1"/>
</dbReference>
<evidence type="ECO:0000259" key="1">
    <source>
        <dbReference type="Pfam" id="PF22614"/>
    </source>
</evidence>
<dbReference type="GeneID" id="20078895"/>
<evidence type="ECO:0000313" key="2">
    <source>
        <dbReference type="EMBL" id="ETW07289.1"/>
    </source>
</evidence>
<sequence length="142" mass="16010">MPEQLNGHVVIVELPAAGGHHRAAPAIQPSQHLREGIGSPLSSFDLHRIHIDRTSAIVILASSKRKYIDENMVDADAITTVRYINEACPGSKPPNLIVEFVQATKFMSWIVMRHMNHHRRPPRRHDMRHSLCSCLRISNKAT</sequence>
<dbReference type="RefSeq" id="XP_008863382.1">
    <property type="nucleotide sequence ID" value="XM_008865160.1"/>
</dbReference>
<protein>
    <recommendedName>
        <fullName evidence="1">RCK N-terminal domain-containing protein</fullName>
    </recommendedName>
</protein>
<feature type="domain" description="RCK N-terminal" evidence="1">
    <location>
        <begin position="37"/>
        <end position="89"/>
    </location>
</feature>
<accession>A0A024ULV8</accession>
<dbReference type="VEuPathDB" id="FungiDB:H310_01845"/>
<gene>
    <name evidence="2" type="ORF">H310_01845</name>
</gene>
<dbReference type="OrthoDB" id="10035564at2759"/>
<dbReference type="InterPro" id="IPR003148">
    <property type="entry name" value="RCK_N"/>
</dbReference>
<dbReference type="EMBL" id="KI913954">
    <property type="protein sequence ID" value="ETW07289.1"/>
    <property type="molecule type" value="Genomic_DNA"/>
</dbReference>